<dbReference type="InterPro" id="IPR025398">
    <property type="entry name" value="DUF4371"/>
</dbReference>
<dbReference type="SUPFAM" id="SSF53098">
    <property type="entry name" value="Ribonuclease H-like"/>
    <property type="match status" value="1"/>
</dbReference>
<dbReference type="AlphaFoldDB" id="A0A6G0Y3F2"/>
<evidence type="ECO:0000259" key="1">
    <source>
        <dbReference type="Pfam" id="PF14291"/>
    </source>
</evidence>
<evidence type="ECO:0000313" key="2">
    <source>
        <dbReference type="EMBL" id="KAF0748271.1"/>
    </source>
</evidence>
<dbReference type="PANTHER" id="PTHR45749">
    <property type="match status" value="1"/>
</dbReference>
<keyword evidence="3" id="KW-1185">Reference proteome</keyword>
<name>A0A6G0Y3F2_APHCR</name>
<organism evidence="2 3">
    <name type="scientific">Aphis craccivora</name>
    <name type="common">Cowpea aphid</name>
    <dbReference type="NCBI Taxonomy" id="307492"/>
    <lineage>
        <taxon>Eukaryota</taxon>
        <taxon>Metazoa</taxon>
        <taxon>Ecdysozoa</taxon>
        <taxon>Arthropoda</taxon>
        <taxon>Hexapoda</taxon>
        <taxon>Insecta</taxon>
        <taxon>Pterygota</taxon>
        <taxon>Neoptera</taxon>
        <taxon>Paraneoptera</taxon>
        <taxon>Hemiptera</taxon>
        <taxon>Sternorrhyncha</taxon>
        <taxon>Aphidomorpha</taxon>
        <taxon>Aphidoidea</taxon>
        <taxon>Aphididae</taxon>
        <taxon>Aphidini</taxon>
        <taxon>Aphis</taxon>
        <taxon>Aphis</taxon>
    </lineage>
</organism>
<dbReference type="OrthoDB" id="6605172at2759"/>
<protein>
    <submittedName>
        <fullName evidence="2">Zinc finger MYM-type protein 1-like</fullName>
    </submittedName>
</protein>
<feature type="domain" description="DUF4371" evidence="1">
    <location>
        <begin position="64"/>
        <end position="296"/>
    </location>
</feature>
<dbReference type="Pfam" id="PF14291">
    <property type="entry name" value="DUF4371"/>
    <property type="match status" value="1"/>
</dbReference>
<dbReference type="PANTHER" id="PTHR45749:SF21">
    <property type="entry name" value="DUF4371 DOMAIN-CONTAINING PROTEIN"/>
    <property type="match status" value="1"/>
</dbReference>
<dbReference type="Proteomes" id="UP000478052">
    <property type="component" value="Unassembled WGS sequence"/>
</dbReference>
<dbReference type="EMBL" id="VUJU01006546">
    <property type="protein sequence ID" value="KAF0748271.1"/>
    <property type="molecule type" value="Genomic_DNA"/>
</dbReference>
<dbReference type="InterPro" id="IPR012337">
    <property type="entry name" value="RNaseH-like_sf"/>
</dbReference>
<reference evidence="2 3" key="1">
    <citation type="submission" date="2019-08" db="EMBL/GenBank/DDBJ databases">
        <title>Whole genome of Aphis craccivora.</title>
        <authorList>
            <person name="Voronova N.V."/>
            <person name="Shulinski R.S."/>
            <person name="Bandarenka Y.V."/>
            <person name="Zhorov D.G."/>
            <person name="Warner D."/>
        </authorList>
    </citation>
    <scope>NUCLEOTIDE SEQUENCE [LARGE SCALE GENOMIC DNA]</scope>
    <source>
        <strain evidence="2">180601</strain>
        <tissue evidence="2">Whole Body</tissue>
    </source>
</reference>
<accession>A0A6G0Y3F2</accession>
<evidence type="ECO:0000313" key="3">
    <source>
        <dbReference type="Proteomes" id="UP000478052"/>
    </source>
</evidence>
<comment type="caution">
    <text evidence="2">The sequence shown here is derived from an EMBL/GenBank/DDBJ whole genome shotgun (WGS) entry which is preliminary data.</text>
</comment>
<gene>
    <name evidence="2" type="ORF">FWK35_00019114</name>
</gene>
<sequence>MATWQLRETMTHNGFQDRRTVIDGITYAFLVNGKTVRFSPCGVTVVYNWIEYSIAKDAAQLDSAFTTKGFRNWTNATKLLDKHQFSKSHLTSSTSLHQYVSGKPIDVILDKTKNLSLKQRETDRIMNRKYMERLIDITIFLGKTGKSFRGHNEKDESNNKGFLELTDFLTKNHLENGSKNAQYTSNYIQNDIIQSINNLLKQKLTAIFKNKFVSIMADETSDCGHYEQFSIVIRCYDSNKNRPVEYFVGLLRLMSTNSQSIFDSLNSCVGNFGIPWSSVISVCFDGAAAMAGCYNGVQMKCREKNENIFYVHCYAHCLNLVLIDSIGHKNRVLLDFFGTVQLIYAFLEGSSTQHAVLEKVAKEVNTELVTLKSLSTTRWTCRYEAVAAIKLNYTALVKTLENIYEDTKLPDIRAKTKGIIKQMKSFNFIFSLNMMYAILKLIVKAKQLNLLSATSLITSLNTSKLSETVQSCTLEKISIRKRKVSCLLESKNSSSQIFHETMEQEIKINCFNVALDNMTSELNDSNVLQLSPTVENIKLLNKVFAIDMDKLEQEIKLLKGFTDIPCGSSTTTIDQ</sequence>
<proteinExistence type="predicted"/>